<organism evidence="3 4">
    <name type="scientific">Raoultella terrigena</name>
    <name type="common">Klebsiella terrigena</name>
    <dbReference type="NCBI Taxonomy" id="577"/>
    <lineage>
        <taxon>Bacteria</taxon>
        <taxon>Pseudomonadati</taxon>
        <taxon>Pseudomonadota</taxon>
        <taxon>Gammaproteobacteria</taxon>
        <taxon>Enterobacterales</taxon>
        <taxon>Enterobacteriaceae</taxon>
        <taxon>Klebsiella/Raoultella group</taxon>
        <taxon>Raoultella</taxon>
    </lineage>
</organism>
<proteinExistence type="predicted"/>
<dbReference type="InterPro" id="IPR000792">
    <property type="entry name" value="Tscrpt_reg_LuxR_C"/>
</dbReference>
<keyword evidence="1" id="KW-0238">DNA-binding</keyword>
<dbReference type="GO" id="GO:0006355">
    <property type="term" value="P:regulation of DNA-templated transcription"/>
    <property type="evidence" value="ECO:0007669"/>
    <property type="project" value="InterPro"/>
</dbReference>
<feature type="domain" description="HTH luxR-type" evidence="2">
    <location>
        <begin position="1"/>
        <end position="39"/>
    </location>
</feature>
<gene>
    <name evidence="3" type="ORF">NCTC9997_01200</name>
</gene>
<protein>
    <submittedName>
        <fullName evidence="3">ATP-dependent transcriptional regulator</fullName>
    </submittedName>
</protein>
<evidence type="ECO:0000259" key="2">
    <source>
        <dbReference type="PROSITE" id="PS50043"/>
    </source>
</evidence>
<accession>A0A7Z9CQL3</accession>
<reference evidence="3 4" key="1">
    <citation type="submission" date="2018-12" db="EMBL/GenBank/DDBJ databases">
        <authorList>
            <consortium name="Pathogen Informatics"/>
        </authorList>
    </citation>
    <scope>NUCLEOTIDE SEQUENCE [LARGE SCALE GENOMIC DNA]</scope>
    <source>
        <strain evidence="3 4">NCTC9997</strain>
    </source>
</reference>
<evidence type="ECO:0000313" key="3">
    <source>
        <dbReference type="EMBL" id="VED46846.1"/>
    </source>
</evidence>
<dbReference type="Gene3D" id="1.10.10.10">
    <property type="entry name" value="Winged helix-like DNA-binding domain superfamily/Winged helix DNA-binding domain"/>
    <property type="match status" value="1"/>
</dbReference>
<dbReference type="Proteomes" id="UP000267630">
    <property type="component" value="Chromosome 3"/>
</dbReference>
<dbReference type="PROSITE" id="PS50043">
    <property type="entry name" value="HTH_LUXR_2"/>
    <property type="match status" value="1"/>
</dbReference>
<evidence type="ECO:0000313" key="4">
    <source>
        <dbReference type="Proteomes" id="UP000267630"/>
    </source>
</evidence>
<keyword evidence="4" id="KW-1185">Reference proteome</keyword>
<dbReference type="InterPro" id="IPR036388">
    <property type="entry name" value="WH-like_DNA-bd_sf"/>
</dbReference>
<dbReference type="InterPro" id="IPR016032">
    <property type="entry name" value="Sig_transdc_resp-reg_C-effctor"/>
</dbReference>
<dbReference type="AlphaFoldDB" id="A0A7Z9CQL3"/>
<sequence>MARELGISAETVKWHLKQLYEKLQVSGRIQALNQAREWQLLS</sequence>
<evidence type="ECO:0000256" key="1">
    <source>
        <dbReference type="ARBA" id="ARBA00023125"/>
    </source>
</evidence>
<dbReference type="Pfam" id="PF00196">
    <property type="entry name" value="GerE"/>
    <property type="match status" value="1"/>
</dbReference>
<dbReference type="GO" id="GO:0003677">
    <property type="term" value="F:DNA binding"/>
    <property type="evidence" value="ECO:0007669"/>
    <property type="project" value="UniProtKB-KW"/>
</dbReference>
<dbReference type="SUPFAM" id="SSF46894">
    <property type="entry name" value="C-terminal effector domain of the bipartite response regulators"/>
    <property type="match status" value="1"/>
</dbReference>
<dbReference type="EMBL" id="LR134253">
    <property type="protein sequence ID" value="VED46846.1"/>
    <property type="molecule type" value="Genomic_DNA"/>
</dbReference>
<name>A0A7Z9CQL3_RAOTE</name>